<reference evidence="2" key="2">
    <citation type="submission" date="2025-09" db="UniProtKB">
        <authorList>
            <consortium name="Ensembl"/>
        </authorList>
    </citation>
    <scope>IDENTIFICATION</scope>
</reference>
<sequence>EPLRSPTCNWTLRVRCFRASLNILHMQLDTPGSLFLSKPKRIPSCHRRRVKNQAPGNALRDPFAHPKPASKTTDKSGPRKCVPSPFRPSKTAPKGRLWVQENSPGEPLRSSTCNWTLWVRFFRATLSISLAGMGED</sequence>
<evidence type="ECO:0000256" key="1">
    <source>
        <dbReference type="SAM" id="MobiDB-lite"/>
    </source>
</evidence>
<reference evidence="2" key="1">
    <citation type="submission" date="2025-08" db="UniProtKB">
        <authorList>
            <consortium name="Ensembl"/>
        </authorList>
    </citation>
    <scope>IDENTIFICATION</scope>
</reference>
<proteinExistence type="predicted"/>
<name>A0A8B9QVJ2_ANAPL</name>
<dbReference type="AlphaFoldDB" id="A0A8B9QVJ2"/>
<evidence type="ECO:0000313" key="2">
    <source>
        <dbReference type="Ensembl" id="ENSAPLP00020004019.1"/>
    </source>
</evidence>
<dbReference type="Ensembl" id="ENSAPLT00020004331.1">
    <property type="protein sequence ID" value="ENSAPLP00020004019.1"/>
    <property type="gene ID" value="ENSAPLG00020002984.1"/>
</dbReference>
<evidence type="ECO:0000313" key="3">
    <source>
        <dbReference type="Proteomes" id="UP000694400"/>
    </source>
</evidence>
<protein>
    <submittedName>
        <fullName evidence="2">Uncharacterized protein</fullName>
    </submittedName>
</protein>
<feature type="region of interest" description="Disordered" evidence="1">
    <location>
        <begin position="48"/>
        <end position="109"/>
    </location>
</feature>
<accession>A0A8B9QVJ2</accession>
<dbReference type="Proteomes" id="UP000694400">
    <property type="component" value="Unassembled WGS sequence"/>
</dbReference>
<organism evidence="2 3">
    <name type="scientific">Anas platyrhynchos</name>
    <name type="common">Mallard</name>
    <name type="synonym">Anas boschas</name>
    <dbReference type="NCBI Taxonomy" id="8839"/>
    <lineage>
        <taxon>Eukaryota</taxon>
        <taxon>Metazoa</taxon>
        <taxon>Chordata</taxon>
        <taxon>Craniata</taxon>
        <taxon>Vertebrata</taxon>
        <taxon>Euteleostomi</taxon>
        <taxon>Archelosauria</taxon>
        <taxon>Archosauria</taxon>
        <taxon>Dinosauria</taxon>
        <taxon>Saurischia</taxon>
        <taxon>Theropoda</taxon>
        <taxon>Coelurosauria</taxon>
        <taxon>Aves</taxon>
        <taxon>Neognathae</taxon>
        <taxon>Galloanserae</taxon>
        <taxon>Anseriformes</taxon>
        <taxon>Anatidae</taxon>
        <taxon>Anatinae</taxon>
        <taxon>Anas</taxon>
    </lineage>
</organism>